<dbReference type="AlphaFoldDB" id="A0A0D0BSD0"/>
<dbReference type="EMBL" id="KN834842">
    <property type="protein sequence ID" value="KIK52494.1"/>
    <property type="molecule type" value="Genomic_DNA"/>
</dbReference>
<proteinExistence type="predicted"/>
<accession>A0A0D0BSD0</accession>
<evidence type="ECO:0000256" key="2">
    <source>
        <dbReference type="SAM" id="MobiDB-lite"/>
    </source>
</evidence>
<keyword evidence="1" id="KW-0862">Zinc</keyword>
<dbReference type="OrthoDB" id="654211at2759"/>
<dbReference type="Proteomes" id="UP000053593">
    <property type="component" value="Unassembled WGS sequence"/>
</dbReference>
<dbReference type="SUPFAM" id="SSF57667">
    <property type="entry name" value="beta-beta-alpha zinc fingers"/>
    <property type="match status" value="1"/>
</dbReference>
<dbReference type="HOGENOM" id="CLU_1759023_0_0_1"/>
<feature type="compositionally biased region" description="Acidic residues" evidence="2">
    <location>
        <begin position="103"/>
        <end position="117"/>
    </location>
</feature>
<feature type="domain" description="C2H2-type" evidence="3">
    <location>
        <begin position="2"/>
        <end position="31"/>
    </location>
</feature>
<keyword evidence="1" id="KW-0479">Metal-binding</keyword>
<protein>
    <recommendedName>
        <fullName evidence="3">C2H2-type domain-containing protein</fullName>
    </recommendedName>
</protein>
<name>A0A0D0BSD0_9AGAR</name>
<dbReference type="SMART" id="SM00355">
    <property type="entry name" value="ZnF_C2H2"/>
    <property type="match status" value="2"/>
</dbReference>
<feature type="compositionally biased region" description="Polar residues" evidence="2">
    <location>
        <begin position="78"/>
        <end position="102"/>
    </location>
</feature>
<keyword evidence="5" id="KW-1185">Reference proteome</keyword>
<dbReference type="InterPro" id="IPR036236">
    <property type="entry name" value="Znf_C2H2_sf"/>
</dbReference>
<dbReference type="PROSITE" id="PS50157">
    <property type="entry name" value="ZINC_FINGER_C2H2_2"/>
    <property type="match status" value="1"/>
</dbReference>
<evidence type="ECO:0000313" key="5">
    <source>
        <dbReference type="Proteomes" id="UP000053593"/>
    </source>
</evidence>
<evidence type="ECO:0000313" key="4">
    <source>
        <dbReference type="EMBL" id="KIK52494.1"/>
    </source>
</evidence>
<evidence type="ECO:0000256" key="1">
    <source>
        <dbReference type="PROSITE-ProRule" id="PRU00042"/>
    </source>
</evidence>
<dbReference type="Gene3D" id="3.30.160.60">
    <property type="entry name" value="Classic Zinc Finger"/>
    <property type="match status" value="1"/>
</dbReference>
<reference evidence="4 5" key="1">
    <citation type="submission" date="2014-04" db="EMBL/GenBank/DDBJ databases">
        <title>Evolutionary Origins and Diversification of the Mycorrhizal Mutualists.</title>
        <authorList>
            <consortium name="DOE Joint Genome Institute"/>
            <consortium name="Mycorrhizal Genomics Consortium"/>
            <person name="Kohler A."/>
            <person name="Kuo A."/>
            <person name="Nagy L.G."/>
            <person name="Floudas D."/>
            <person name="Copeland A."/>
            <person name="Barry K.W."/>
            <person name="Cichocki N."/>
            <person name="Veneault-Fourrey C."/>
            <person name="LaButti K."/>
            <person name="Lindquist E.A."/>
            <person name="Lipzen A."/>
            <person name="Lundell T."/>
            <person name="Morin E."/>
            <person name="Murat C."/>
            <person name="Riley R."/>
            <person name="Ohm R."/>
            <person name="Sun H."/>
            <person name="Tunlid A."/>
            <person name="Henrissat B."/>
            <person name="Grigoriev I.V."/>
            <person name="Hibbett D.S."/>
            <person name="Martin F."/>
        </authorList>
    </citation>
    <scope>NUCLEOTIDE SEQUENCE [LARGE SCALE GENOMIC DNA]</scope>
    <source>
        <strain evidence="4 5">FD-317 M1</strain>
    </source>
</reference>
<organism evidence="4 5">
    <name type="scientific">Collybiopsis luxurians FD-317 M1</name>
    <dbReference type="NCBI Taxonomy" id="944289"/>
    <lineage>
        <taxon>Eukaryota</taxon>
        <taxon>Fungi</taxon>
        <taxon>Dikarya</taxon>
        <taxon>Basidiomycota</taxon>
        <taxon>Agaricomycotina</taxon>
        <taxon>Agaricomycetes</taxon>
        <taxon>Agaricomycetidae</taxon>
        <taxon>Agaricales</taxon>
        <taxon>Marasmiineae</taxon>
        <taxon>Omphalotaceae</taxon>
        <taxon>Collybiopsis</taxon>
        <taxon>Collybiopsis luxurians</taxon>
    </lineage>
</organism>
<feature type="compositionally biased region" description="Basic residues" evidence="2">
    <location>
        <begin position="50"/>
        <end position="65"/>
    </location>
</feature>
<dbReference type="InterPro" id="IPR013087">
    <property type="entry name" value="Znf_C2H2_type"/>
</dbReference>
<feature type="region of interest" description="Disordered" evidence="2">
    <location>
        <begin position="50"/>
        <end position="148"/>
    </location>
</feature>
<gene>
    <name evidence="4" type="ORF">GYMLUDRAFT_966858</name>
</gene>
<dbReference type="GO" id="GO:0008270">
    <property type="term" value="F:zinc ion binding"/>
    <property type="evidence" value="ECO:0007669"/>
    <property type="project" value="UniProtKB-KW"/>
</dbReference>
<evidence type="ECO:0000259" key="3">
    <source>
        <dbReference type="PROSITE" id="PS50157"/>
    </source>
</evidence>
<sequence length="148" mass="16614">MHRCPYPNCEFQNLQRTNVNTHIRTHTQDKNQKCPDCAFCSVDPASLTRHRKRIHGYIPRRRRTPASRQIKPKALSDSVKSSQNPATESGCSRSTSEAISENSGDESDMDTDTEVESMDSPKSEVSNVPPSPRFISALKFPETSQHAL</sequence>
<keyword evidence="1" id="KW-0863">Zinc-finger</keyword>